<keyword evidence="3" id="KW-1185">Reference proteome</keyword>
<feature type="region of interest" description="Disordered" evidence="1">
    <location>
        <begin position="122"/>
        <end position="158"/>
    </location>
</feature>
<comment type="caution">
    <text evidence="2">The sequence shown here is derived from an EMBL/GenBank/DDBJ whole genome shotgun (WGS) entry which is preliminary data.</text>
</comment>
<dbReference type="AlphaFoldDB" id="A0A1Q9CE25"/>
<accession>A0A1Q9CE25</accession>
<evidence type="ECO:0000313" key="3">
    <source>
        <dbReference type="Proteomes" id="UP000186817"/>
    </source>
</evidence>
<reference evidence="2 3" key="1">
    <citation type="submission" date="2016-02" db="EMBL/GenBank/DDBJ databases">
        <title>Genome analysis of coral dinoflagellate symbionts highlights evolutionary adaptations to a symbiotic lifestyle.</title>
        <authorList>
            <person name="Aranda M."/>
            <person name="Li Y."/>
            <person name="Liew Y.J."/>
            <person name="Baumgarten S."/>
            <person name="Simakov O."/>
            <person name="Wilson M."/>
            <person name="Piel J."/>
            <person name="Ashoor H."/>
            <person name="Bougouffa S."/>
            <person name="Bajic V.B."/>
            <person name="Ryu T."/>
            <person name="Ravasi T."/>
            <person name="Bayer T."/>
            <person name="Micklem G."/>
            <person name="Kim H."/>
            <person name="Bhak J."/>
            <person name="Lajeunesse T.C."/>
            <person name="Voolstra C.R."/>
        </authorList>
    </citation>
    <scope>NUCLEOTIDE SEQUENCE [LARGE SCALE GENOMIC DNA]</scope>
    <source>
        <strain evidence="2 3">CCMP2467</strain>
    </source>
</reference>
<organism evidence="2 3">
    <name type="scientific">Symbiodinium microadriaticum</name>
    <name type="common">Dinoflagellate</name>
    <name type="synonym">Zooxanthella microadriatica</name>
    <dbReference type="NCBI Taxonomy" id="2951"/>
    <lineage>
        <taxon>Eukaryota</taxon>
        <taxon>Sar</taxon>
        <taxon>Alveolata</taxon>
        <taxon>Dinophyceae</taxon>
        <taxon>Suessiales</taxon>
        <taxon>Symbiodiniaceae</taxon>
        <taxon>Symbiodinium</taxon>
    </lineage>
</organism>
<gene>
    <name evidence="2" type="ORF">AK812_SmicGene38313</name>
</gene>
<name>A0A1Q9CE25_SYMMI</name>
<dbReference type="OrthoDB" id="10474116at2759"/>
<sequence length="158" mass="18526">MAWCFSTESNPEHVSFRPVLDAFLLLDRSKQDTGDEDDPDALTKKDVTLKVCKRYKFQDDATRQDDDRDEDDEEAAAMHLASFGRETLEKAAEENSRKEEEKEKKKKDSQYWDLSIKRWLKQHKANKGKTRGQVQEEDKEKTRSERNGRGEDQDKGRK</sequence>
<proteinExistence type="predicted"/>
<evidence type="ECO:0000256" key="1">
    <source>
        <dbReference type="SAM" id="MobiDB-lite"/>
    </source>
</evidence>
<feature type="compositionally biased region" description="Basic and acidic residues" evidence="1">
    <location>
        <begin position="134"/>
        <end position="158"/>
    </location>
</feature>
<dbReference type="Proteomes" id="UP000186817">
    <property type="component" value="Unassembled WGS sequence"/>
</dbReference>
<feature type="compositionally biased region" description="Basic and acidic residues" evidence="1">
    <location>
        <begin position="86"/>
        <end position="110"/>
    </location>
</feature>
<dbReference type="EMBL" id="LSRX01001304">
    <property type="protein sequence ID" value="OLP81178.1"/>
    <property type="molecule type" value="Genomic_DNA"/>
</dbReference>
<evidence type="ECO:0000313" key="2">
    <source>
        <dbReference type="EMBL" id="OLP81178.1"/>
    </source>
</evidence>
<protein>
    <submittedName>
        <fullName evidence="2">Uncharacterized protein</fullName>
    </submittedName>
</protein>
<feature type="region of interest" description="Disordered" evidence="1">
    <location>
        <begin position="60"/>
        <end position="110"/>
    </location>
</feature>